<dbReference type="Proteomes" id="UP000524404">
    <property type="component" value="Unassembled WGS sequence"/>
</dbReference>
<dbReference type="InterPro" id="IPR007421">
    <property type="entry name" value="Schlafen_AlbA_2_dom"/>
</dbReference>
<keyword evidence="3" id="KW-1185">Reference proteome</keyword>
<evidence type="ECO:0000313" key="2">
    <source>
        <dbReference type="EMBL" id="MBB6002373.1"/>
    </source>
</evidence>
<evidence type="ECO:0000313" key="3">
    <source>
        <dbReference type="Proteomes" id="UP000524404"/>
    </source>
</evidence>
<dbReference type="PANTHER" id="PTHR30595:SF6">
    <property type="entry name" value="SCHLAFEN ALBA-2 DOMAIN-CONTAINING PROTEIN"/>
    <property type="match status" value="1"/>
</dbReference>
<dbReference type="EMBL" id="JACHKT010000005">
    <property type="protein sequence ID" value="MBB6002373.1"/>
    <property type="molecule type" value="Genomic_DNA"/>
</dbReference>
<dbReference type="InterPro" id="IPR038461">
    <property type="entry name" value="Schlafen_AlbA_2_dom_sf"/>
</dbReference>
<dbReference type="AlphaFoldDB" id="A0A841EMX6"/>
<proteinExistence type="predicted"/>
<organism evidence="2 3">
    <name type="scientific">Arcicella rosea</name>
    <dbReference type="NCBI Taxonomy" id="502909"/>
    <lineage>
        <taxon>Bacteria</taxon>
        <taxon>Pseudomonadati</taxon>
        <taxon>Bacteroidota</taxon>
        <taxon>Cytophagia</taxon>
        <taxon>Cytophagales</taxon>
        <taxon>Flectobacillaceae</taxon>
        <taxon>Arcicella</taxon>
    </lineage>
</organism>
<feature type="domain" description="Schlafen AlbA-2" evidence="1">
    <location>
        <begin position="24"/>
        <end position="149"/>
    </location>
</feature>
<dbReference type="PANTHER" id="PTHR30595">
    <property type="entry name" value="GLPR-RELATED TRANSCRIPTIONAL REPRESSOR"/>
    <property type="match status" value="1"/>
</dbReference>
<sequence length="634" mass="73258">MSSIEKTLRILEDCVINQSYVDVETDRFELKNLSTSHNWTELYKTVCAFLNTNGGIIVLGIKDKVNTKDKSKKHYEFNGFNYDNEAKLKEIYKKFTNAKGESLNLGSYFPSPEIRSFHTGNIALVFVEKLSEEDKYVYFEGSAYKRVLTGDHVVSQDDIILRDELKQELINAQELAVVENASLKLLNIDKLNQYILKLNRGKQVETLKPDLEKALPFLNRKSFVREEKPTLLGMLVCGDYVEDYIQGKCEMDCYVDSPIAVAQNKQVLRDNIIALMEESIGFVYKNIQVGVSRKNGGTALPEYPESLIEETINNALAHRDYKSSRFGIIEIKPNESIMIQNPGTFRQKQLINIDTEHGKIRRIIPIQVARNPKLTDLLKSFDRWEGKGKGLASLTDACLENTIDLPYYTLMIDEIKLFIPKGKIYDDTMELWLNSFSGFIYKQYRRNLSDEEKVIMSYFYKSEKQNRLGHYTVLLTTDNNHKNIIADLEDRGLLFKNAESPPLYPVYLVHRTLMKSDFEEDLQTVLGSSFSVLAADYRKVLVAIYRHNMYAQLEEVVSANSIGNFIYLQDFKIIQDVGHFESYKRKVRNIFNQLENKGFIIRKDGKRKEEGGKPDFKINFDYQNNQSDNPTLFF</sequence>
<dbReference type="InterPro" id="IPR038475">
    <property type="entry name" value="RecG_C_sf"/>
</dbReference>
<dbReference type="Gene3D" id="3.30.950.30">
    <property type="entry name" value="Schlafen, AAA domain"/>
    <property type="match status" value="1"/>
</dbReference>
<comment type="caution">
    <text evidence="2">The sequence shown here is derived from an EMBL/GenBank/DDBJ whole genome shotgun (WGS) entry which is preliminary data.</text>
</comment>
<accession>A0A841EMX6</accession>
<dbReference type="Pfam" id="PF04326">
    <property type="entry name" value="SLFN_AlbA_2"/>
    <property type="match status" value="1"/>
</dbReference>
<evidence type="ECO:0000259" key="1">
    <source>
        <dbReference type="Pfam" id="PF04326"/>
    </source>
</evidence>
<name>A0A841EMX6_9BACT</name>
<dbReference type="RefSeq" id="WP_184131223.1">
    <property type="nucleotide sequence ID" value="NZ_JACHKT010000005.1"/>
</dbReference>
<reference evidence="2 3" key="1">
    <citation type="submission" date="2020-08" db="EMBL/GenBank/DDBJ databases">
        <title>Functional genomics of gut bacteria from endangered species of beetles.</title>
        <authorList>
            <person name="Carlos-Shanley C."/>
        </authorList>
    </citation>
    <scope>NUCLEOTIDE SEQUENCE [LARGE SCALE GENOMIC DNA]</scope>
    <source>
        <strain evidence="2 3">S00070</strain>
    </source>
</reference>
<gene>
    <name evidence="2" type="ORF">HNP25_001025</name>
</gene>
<protein>
    <submittedName>
        <fullName evidence="2">Putative HTH transcriptional regulator</fullName>
    </submittedName>
</protein>
<dbReference type="Gene3D" id="3.30.565.60">
    <property type="match status" value="1"/>
</dbReference>